<keyword evidence="2" id="KW-1185">Reference proteome</keyword>
<dbReference type="Proteomes" id="UP000198897">
    <property type="component" value="Unassembled WGS sequence"/>
</dbReference>
<evidence type="ECO:0000313" key="2">
    <source>
        <dbReference type="Proteomes" id="UP000198897"/>
    </source>
</evidence>
<dbReference type="AlphaFoldDB" id="A0A1I2N1E4"/>
<protein>
    <submittedName>
        <fullName evidence="1">Uncharacterized protein</fullName>
    </submittedName>
</protein>
<reference evidence="2" key="1">
    <citation type="submission" date="2016-10" db="EMBL/GenBank/DDBJ databases">
        <authorList>
            <person name="Varghese N."/>
            <person name="Submissions S."/>
        </authorList>
    </citation>
    <scope>NUCLEOTIDE SEQUENCE [LARGE SCALE GENOMIC DNA]</scope>
    <source>
        <strain evidence="2">FP5</strain>
    </source>
</reference>
<evidence type="ECO:0000313" key="1">
    <source>
        <dbReference type="EMBL" id="SFF95211.1"/>
    </source>
</evidence>
<proteinExistence type="predicted"/>
<accession>A0A1I2N1E4</accession>
<sequence>MTYSRITSLILIILLAGCIPQSDNVEVLQAHSDSYAVYLYTELDNNHPSEADNYLTALLDWKMKHDHKSLSFEQSEANTGQIGVDEDQLPALVVKKDGKVIELISGDSGSQDIMNKLENSITVTNKNS</sequence>
<dbReference type="EMBL" id="FOOG01000015">
    <property type="protein sequence ID" value="SFF95211.1"/>
    <property type="molecule type" value="Genomic_DNA"/>
</dbReference>
<name>A0A1I2N1E4_9BACI</name>
<organism evidence="1 2">
    <name type="scientific">Halobacillus alkaliphilus</name>
    <dbReference type="NCBI Taxonomy" id="396056"/>
    <lineage>
        <taxon>Bacteria</taxon>
        <taxon>Bacillati</taxon>
        <taxon>Bacillota</taxon>
        <taxon>Bacilli</taxon>
        <taxon>Bacillales</taxon>
        <taxon>Bacillaceae</taxon>
        <taxon>Halobacillus</taxon>
    </lineage>
</organism>
<dbReference type="PROSITE" id="PS51257">
    <property type="entry name" value="PROKAR_LIPOPROTEIN"/>
    <property type="match status" value="1"/>
</dbReference>
<gene>
    <name evidence="1" type="ORF">SAMN05216353_11567</name>
</gene>
<dbReference type="RefSeq" id="WP_089751941.1">
    <property type="nucleotide sequence ID" value="NZ_FOOG01000015.1"/>
</dbReference>
<dbReference type="OrthoDB" id="2967021at2"/>